<dbReference type="PROSITE" id="PS52002">
    <property type="entry name" value="SM"/>
    <property type="match status" value="1"/>
</dbReference>
<dbReference type="GO" id="GO:0005681">
    <property type="term" value="C:spliceosomal complex"/>
    <property type="evidence" value="ECO:0007669"/>
    <property type="project" value="UniProtKB-KW"/>
</dbReference>
<dbReference type="EMBL" id="BMAW01052926">
    <property type="protein sequence ID" value="GFS88117.1"/>
    <property type="molecule type" value="Genomic_DNA"/>
</dbReference>
<dbReference type="CDD" id="cd01721">
    <property type="entry name" value="Sm_D3"/>
    <property type="match status" value="1"/>
</dbReference>
<gene>
    <name evidence="15" type="primary">SmD3</name>
    <name evidence="15" type="ORF">NPIL_207951</name>
</gene>
<keyword evidence="6 13" id="KW-0507">mRNA processing</keyword>
<evidence type="ECO:0000256" key="9">
    <source>
        <dbReference type="ARBA" id="ARBA00023242"/>
    </source>
</evidence>
<dbReference type="InterPro" id="IPR047575">
    <property type="entry name" value="Sm"/>
</dbReference>
<keyword evidence="10 13" id="KW-0687">Ribonucleoprotein</keyword>
<protein>
    <recommendedName>
        <fullName evidence="4 13">Small nuclear ribonucleoprotein Sm D3</fullName>
        <shortName evidence="13">Sm-D3</shortName>
    </recommendedName>
    <alternativeName>
        <fullName evidence="11 13">snRNP core protein D3</fullName>
    </alternativeName>
</protein>
<evidence type="ECO:0000256" key="7">
    <source>
        <dbReference type="ARBA" id="ARBA00022728"/>
    </source>
</evidence>
<evidence type="ECO:0000256" key="3">
    <source>
        <dbReference type="ARBA" id="ARBA00008146"/>
    </source>
</evidence>
<dbReference type="Pfam" id="PF01423">
    <property type="entry name" value="LSM"/>
    <property type="match status" value="1"/>
</dbReference>
<dbReference type="PANTHER" id="PTHR23338">
    <property type="entry name" value="SMALL NUCLEAR RIBONUCLEOPROTEIN SM"/>
    <property type="match status" value="1"/>
</dbReference>
<reference evidence="15" key="1">
    <citation type="submission" date="2020-08" db="EMBL/GenBank/DDBJ databases">
        <title>Multicomponent nature underlies the extraordinary mechanical properties of spider dragline silk.</title>
        <authorList>
            <person name="Kono N."/>
            <person name="Nakamura H."/>
            <person name="Mori M."/>
            <person name="Yoshida Y."/>
            <person name="Ohtoshi R."/>
            <person name="Malay A.D."/>
            <person name="Moran D.A.P."/>
            <person name="Tomita M."/>
            <person name="Numata K."/>
            <person name="Arakawa K."/>
        </authorList>
    </citation>
    <scope>NUCLEOTIDE SEQUENCE</scope>
</reference>
<evidence type="ECO:0000313" key="16">
    <source>
        <dbReference type="Proteomes" id="UP000887013"/>
    </source>
</evidence>
<comment type="caution">
    <text evidence="15">The sequence shown here is derived from an EMBL/GenBank/DDBJ whole genome shotgun (WGS) entry which is preliminary data.</text>
</comment>
<dbReference type="Proteomes" id="UP000887013">
    <property type="component" value="Unassembled WGS sequence"/>
</dbReference>
<dbReference type="OrthoDB" id="6425924at2759"/>
<accession>A0A8X6N0Y7</accession>
<evidence type="ECO:0000259" key="14">
    <source>
        <dbReference type="PROSITE" id="PS52002"/>
    </source>
</evidence>
<comment type="subcellular location">
    <subcellularLocation>
        <location evidence="2">Cytoplasm</location>
        <location evidence="2">Cytosol</location>
    </subcellularLocation>
    <subcellularLocation>
        <location evidence="1 13">Nucleus</location>
    </subcellularLocation>
</comment>
<keyword evidence="16" id="KW-1185">Reference proteome</keyword>
<dbReference type="FunFam" id="2.30.30.100:FF:000002">
    <property type="entry name" value="Small nuclear ribonucleoprotein Sm D3"/>
    <property type="match status" value="1"/>
</dbReference>
<comment type="similarity">
    <text evidence="3 13">Belongs to the snRNP core protein family.</text>
</comment>
<evidence type="ECO:0000256" key="8">
    <source>
        <dbReference type="ARBA" id="ARBA00023187"/>
    </source>
</evidence>
<organism evidence="15 16">
    <name type="scientific">Nephila pilipes</name>
    <name type="common">Giant wood spider</name>
    <name type="synonym">Nephila maculata</name>
    <dbReference type="NCBI Taxonomy" id="299642"/>
    <lineage>
        <taxon>Eukaryota</taxon>
        <taxon>Metazoa</taxon>
        <taxon>Ecdysozoa</taxon>
        <taxon>Arthropoda</taxon>
        <taxon>Chelicerata</taxon>
        <taxon>Arachnida</taxon>
        <taxon>Araneae</taxon>
        <taxon>Araneomorphae</taxon>
        <taxon>Entelegynae</taxon>
        <taxon>Araneoidea</taxon>
        <taxon>Nephilidae</taxon>
        <taxon>Nephila</taxon>
    </lineage>
</organism>
<keyword evidence="9 13" id="KW-0539">Nucleus</keyword>
<dbReference type="GO" id="GO:0003723">
    <property type="term" value="F:RNA binding"/>
    <property type="evidence" value="ECO:0007669"/>
    <property type="project" value="InterPro"/>
</dbReference>
<sequence length="120" mass="13216">MSVSEMLKLLHEAEGHIVVLKTTTGEVFRGTLVEADDNLNCEMAGVTSIYRNGQVGRLENVYVRGNKVRSIMSAELKDGPMLQLRNGNGPRVDAADNNRGLVAVIRARAPRRRGRAELPF</sequence>
<evidence type="ECO:0000256" key="6">
    <source>
        <dbReference type="ARBA" id="ARBA00022664"/>
    </source>
</evidence>
<evidence type="ECO:0000256" key="5">
    <source>
        <dbReference type="ARBA" id="ARBA00022490"/>
    </source>
</evidence>
<evidence type="ECO:0000256" key="10">
    <source>
        <dbReference type="ARBA" id="ARBA00023274"/>
    </source>
</evidence>
<proteinExistence type="inferred from homology"/>
<dbReference type="InterPro" id="IPR027141">
    <property type="entry name" value="LSm4/Sm_D1/D3"/>
</dbReference>
<dbReference type="Gene3D" id="2.30.30.100">
    <property type="match status" value="1"/>
</dbReference>
<dbReference type="InterPro" id="IPR034099">
    <property type="entry name" value="SmD3"/>
</dbReference>
<comment type="function">
    <text evidence="12">Plays a role in pre-mRNA splicing as a core component of the spliceosomal U1, U2, U4 and U5 small nuclear ribonucleoproteins (snRNPs), the building blocks of the spliceosome.</text>
</comment>
<name>A0A8X6N0Y7_NEPPI</name>
<keyword evidence="5" id="KW-0963">Cytoplasm</keyword>
<keyword evidence="8 13" id="KW-0508">mRNA splicing</keyword>
<evidence type="ECO:0000256" key="1">
    <source>
        <dbReference type="ARBA" id="ARBA00004123"/>
    </source>
</evidence>
<evidence type="ECO:0000256" key="2">
    <source>
        <dbReference type="ARBA" id="ARBA00004514"/>
    </source>
</evidence>
<evidence type="ECO:0000313" key="15">
    <source>
        <dbReference type="EMBL" id="GFS88117.1"/>
    </source>
</evidence>
<evidence type="ECO:0000256" key="4">
    <source>
        <dbReference type="ARBA" id="ARBA00020160"/>
    </source>
</evidence>
<dbReference type="SMART" id="SM00651">
    <property type="entry name" value="Sm"/>
    <property type="match status" value="1"/>
</dbReference>
<evidence type="ECO:0000256" key="13">
    <source>
        <dbReference type="RuleBase" id="RU365050"/>
    </source>
</evidence>
<dbReference type="SUPFAM" id="SSF50182">
    <property type="entry name" value="Sm-like ribonucleoproteins"/>
    <property type="match status" value="1"/>
</dbReference>
<dbReference type="AlphaFoldDB" id="A0A8X6N0Y7"/>
<keyword evidence="7" id="KW-0747">Spliceosome</keyword>
<feature type="domain" description="Sm" evidence="14">
    <location>
        <begin position="5"/>
        <end position="77"/>
    </location>
</feature>
<evidence type="ECO:0000256" key="11">
    <source>
        <dbReference type="ARBA" id="ARBA00033126"/>
    </source>
</evidence>
<dbReference type="InterPro" id="IPR001163">
    <property type="entry name" value="Sm_dom_euk/arc"/>
</dbReference>
<dbReference type="InterPro" id="IPR010920">
    <property type="entry name" value="LSM_dom_sf"/>
</dbReference>
<dbReference type="GO" id="GO:0000387">
    <property type="term" value="P:spliceosomal snRNP assembly"/>
    <property type="evidence" value="ECO:0007669"/>
    <property type="project" value="UniProtKB-UniRule"/>
</dbReference>
<dbReference type="GO" id="GO:0005829">
    <property type="term" value="C:cytosol"/>
    <property type="evidence" value="ECO:0007669"/>
    <property type="project" value="UniProtKB-SubCell"/>
</dbReference>
<evidence type="ECO:0000256" key="12">
    <source>
        <dbReference type="ARBA" id="ARBA00058057"/>
    </source>
</evidence>